<organism evidence="2 3">
    <name type="scientific">Trifolium medium</name>
    <dbReference type="NCBI Taxonomy" id="97028"/>
    <lineage>
        <taxon>Eukaryota</taxon>
        <taxon>Viridiplantae</taxon>
        <taxon>Streptophyta</taxon>
        <taxon>Embryophyta</taxon>
        <taxon>Tracheophyta</taxon>
        <taxon>Spermatophyta</taxon>
        <taxon>Magnoliopsida</taxon>
        <taxon>eudicotyledons</taxon>
        <taxon>Gunneridae</taxon>
        <taxon>Pentapetalae</taxon>
        <taxon>rosids</taxon>
        <taxon>fabids</taxon>
        <taxon>Fabales</taxon>
        <taxon>Fabaceae</taxon>
        <taxon>Papilionoideae</taxon>
        <taxon>50 kb inversion clade</taxon>
        <taxon>NPAAA clade</taxon>
        <taxon>Hologalegina</taxon>
        <taxon>IRL clade</taxon>
        <taxon>Trifolieae</taxon>
        <taxon>Trifolium</taxon>
    </lineage>
</organism>
<feature type="non-terminal residue" evidence="2">
    <location>
        <position position="1"/>
    </location>
</feature>
<evidence type="ECO:0000313" key="3">
    <source>
        <dbReference type="Proteomes" id="UP000265520"/>
    </source>
</evidence>
<evidence type="ECO:0000313" key="2">
    <source>
        <dbReference type="EMBL" id="MCH89965.1"/>
    </source>
</evidence>
<reference evidence="2 3" key="1">
    <citation type="journal article" date="2018" name="Front. Plant Sci.">
        <title>Red Clover (Trifolium pratense) and Zigzag Clover (T. medium) - A Picture of Genomic Similarities and Differences.</title>
        <authorList>
            <person name="Dluhosova J."/>
            <person name="Istvanek J."/>
            <person name="Nedelnik J."/>
            <person name="Repkova J."/>
        </authorList>
    </citation>
    <scope>NUCLEOTIDE SEQUENCE [LARGE SCALE GENOMIC DNA]</scope>
    <source>
        <strain evidence="3">cv. 10/8</strain>
        <tissue evidence="2">Leaf</tissue>
    </source>
</reference>
<comment type="caution">
    <text evidence="2">The sequence shown here is derived from an EMBL/GenBank/DDBJ whole genome shotgun (WGS) entry which is preliminary data.</text>
</comment>
<dbReference type="PRINTS" id="PR01217">
    <property type="entry name" value="PRICHEXTENSN"/>
</dbReference>
<gene>
    <name evidence="2" type="ORF">A2U01_0010871</name>
</gene>
<proteinExistence type="predicted"/>
<dbReference type="GO" id="GO:0051015">
    <property type="term" value="F:actin filament binding"/>
    <property type="evidence" value="ECO:0007669"/>
    <property type="project" value="InterPro"/>
</dbReference>
<protein>
    <submittedName>
        <fullName evidence="2">Formin-like protein 3-like</fullName>
    </submittedName>
</protein>
<feature type="compositionally biased region" description="Low complexity" evidence="1">
    <location>
        <begin position="74"/>
        <end position="86"/>
    </location>
</feature>
<feature type="region of interest" description="Disordered" evidence="1">
    <location>
        <begin position="74"/>
        <end position="187"/>
    </location>
</feature>
<sequence length="214" mass="22401">AKKDDGPLLVLTSGDYPGGTPRVVRLGSINNKEECDINKGCPFNKGRNTSNVRNLSMKAENNNNSSLVEKITTATAATTTTTTTATEDMRQQVTETSSEKPAPSSPGPLPPPPGPLPPPPGPLPTPGLPTPPPPQPPPLAPRPPPPPKGGHPPPAPPKPMAGKNKGIPLAPAKEGSSNEGDAQKPKLKPFFWEKVNAKPDQSMVWHEINAGSFV</sequence>
<dbReference type="PANTHER" id="PTHR23213">
    <property type="entry name" value="FORMIN-RELATED"/>
    <property type="match status" value="1"/>
</dbReference>
<name>A0A392MSF0_9FABA</name>
<dbReference type="AlphaFoldDB" id="A0A392MSF0"/>
<dbReference type="GO" id="GO:0045010">
    <property type="term" value="P:actin nucleation"/>
    <property type="evidence" value="ECO:0007669"/>
    <property type="project" value="InterPro"/>
</dbReference>
<dbReference type="PANTHER" id="PTHR23213:SF392">
    <property type="entry name" value="FORMIN-LIKE PROTEIN 3"/>
    <property type="match status" value="1"/>
</dbReference>
<dbReference type="InterPro" id="IPR027643">
    <property type="entry name" value="Formin-like_plant"/>
</dbReference>
<accession>A0A392MSF0</accession>
<keyword evidence="3" id="KW-1185">Reference proteome</keyword>
<evidence type="ECO:0000256" key="1">
    <source>
        <dbReference type="SAM" id="MobiDB-lite"/>
    </source>
</evidence>
<feature type="compositionally biased region" description="Pro residues" evidence="1">
    <location>
        <begin position="103"/>
        <end position="159"/>
    </location>
</feature>
<dbReference type="EMBL" id="LXQA010017305">
    <property type="protein sequence ID" value="MCH89965.1"/>
    <property type="molecule type" value="Genomic_DNA"/>
</dbReference>
<dbReference type="Proteomes" id="UP000265520">
    <property type="component" value="Unassembled WGS sequence"/>
</dbReference>